<dbReference type="RefSeq" id="WP_137267200.1">
    <property type="nucleotide sequence ID" value="NZ_SZUA01000002.1"/>
</dbReference>
<keyword evidence="2" id="KW-0732">Signal</keyword>
<dbReference type="SUPFAM" id="SSF74653">
    <property type="entry name" value="TolA/TonB C-terminal domain"/>
    <property type="match status" value="1"/>
</dbReference>
<dbReference type="AlphaFoldDB" id="A0A4U5JWC2"/>
<evidence type="ECO:0000256" key="1">
    <source>
        <dbReference type="SAM" id="MobiDB-lite"/>
    </source>
</evidence>
<feature type="signal peptide" evidence="2">
    <location>
        <begin position="1"/>
        <end position="22"/>
    </location>
</feature>
<accession>A0A4U5JWC2</accession>
<feature type="region of interest" description="Disordered" evidence="1">
    <location>
        <begin position="165"/>
        <end position="202"/>
    </location>
</feature>
<comment type="caution">
    <text evidence="3">The sequence shown here is derived from an EMBL/GenBank/DDBJ whole genome shotgun (WGS) entry which is preliminary data.</text>
</comment>
<evidence type="ECO:0000256" key="2">
    <source>
        <dbReference type="SAM" id="SignalP"/>
    </source>
</evidence>
<reference evidence="3 4" key="1">
    <citation type="submission" date="2019-04" db="EMBL/GenBank/DDBJ databases">
        <title>Reference strain of H23.</title>
        <authorList>
            <person name="Luo X."/>
        </authorList>
    </citation>
    <scope>NUCLEOTIDE SEQUENCE [LARGE SCALE GENOMIC DNA]</scope>
    <source>
        <strain evidence="3 4">H23</strain>
    </source>
</reference>
<feature type="compositionally biased region" description="Polar residues" evidence="1">
    <location>
        <begin position="165"/>
        <end position="179"/>
    </location>
</feature>
<protein>
    <recommendedName>
        <fullName evidence="5">TonB C-terminal domain-containing protein</fullName>
    </recommendedName>
</protein>
<keyword evidence="4" id="KW-1185">Reference proteome</keyword>
<evidence type="ECO:0000313" key="4">
    <source>
        <dbReference type="Proteomes" id="UP000308707"/>
    </source>
</evidence>
<gene>
    <name evidence="3" type="ORF">FCE95_11765</name>
</gene>
<sequence>MNIRVRLAALAACLLLYAAAGAAADKKVRIVNEGGIRDEWMLADGVKLAAPGYPSSFADRGDSVCVAMGYSIKPDGTTSDFSLVKAWNSANADKEPVPGYWEAFSQASAQALAQWKFKPRPEITEPKPTYTVATMTFMGKDGTDPAGLRSKCGIADLADLVQEQKSSGFQKSGSRQAQENARRAMDQQRQSAVQPIRGGSNR</sequence>
<feature type="chain" id="PRO_5020956384" description="TonB C-terminal domain-containing protein" evidence="2">
    <location>
        <begin position="23"/>
        <end position="202"/>
    </location>
</feature>
<dbReference type="EMBL" id="SZUA01000002">
    <property type="protein sequence ID" value="TKR30769.1"/>
    <property type="molecule type" value="Genomic_DNA"/>
</dbReference>
<evidence type="ECO:0008006" key="5">
    <source>
        <dbReference type="Google" id="ProtNLM"/>
    </source>
</evidence>
<dbReference type="OrthoDB" id="5976887at2"/>
<organism evidence="3 4">
    <name type="scientific">Luteimonas gilva</name>
    <dbReference type="NCBI Taxonomy" id="2572684"/>
    <lineage>
        <taxon>Bacteria</taxon>
        <taxon>Pseudomonadati</taxon>
        <taxon>Pseudomonadota</taxon>
        <taxon>Gammaproteobacteria</taxon>
        <taxon>Lysobacterales</taxon>
        <taxon>Lysobacteraceae</taxon>
        <taxon>Luteimonas</taxon>
    </lineage>
</organism>
<evidence type="ECO:0000313" key="3">
    <source>
        <dbReference type="EMBL" id="TKR30769.1"/>
    </source>
</evidence>
<name>A0A4U5JWC2_9GAMM</name>
<dbReference type="Gene3D" id="3.30.1150.10">
    <property type="match status" value="1"/>
</dbReference>
<proteinExistence type="predicted"/>
<dbReference type="Proteomes" id="UP000308707">
    <property type="component" value="Unassembled WGS sequence"/>
</dbReference>